<name>A0A1I3IAV6_SELRU</name>
<comment type="similarity">
    <text evidence="1">Belongs to the short-chain dehydrogenases/reductases (SDR) family.</text>
</comment>
<evidence type="ECO:0000256" key="2">
    <source>
        <dbReference type="ARBA" id="ARBA00023002"/>
    </source>
</evidence>
<dbReference type="PRINTS" id="PR00081">
    <property type="entry name" value="GDHRDH"/>
</dbReference>
<sequence length="278" mass="30172">MSKEVMIVTGAGQISMAIARRMGYGKKIILGDKNENNAQAVAEIMNQAGFDVEPFVMDMSSRNSIQAMVQKATEYGEVKYLICGAGVSPSQAPIEVILQVDLYGTAVLMEEVGKVIAEGGAGVIISSQSGHRLPALTPEQDRALAMTPTEELLKLDFLQPKKIKDTLHAYQLAKRCNEKRTMYEAVRWGERGARINDIAPGIIVTPLAIDEFNGPRGDFYKNMFAQCPAGRPGTADEVADVAELLMSERAQFITGSTYLVDGGATAAYYYGPLQPKIN</sequence>
<gene>
    <name evidence="3" type="ORF">SAMN04487861_1421</name>
</gene>
<dbReference type="Pfam" id="PF00106">
    <property type="entry name" value="adh_short"/>
    <property type="match status" value="1"/>
</dbReference>
<dbReference type="GO" id="GO:0016616">
    <property type="term" value="F:oxidoreductase activity, acting on the CH-OH group of donors, NAD or NADP as acceptor"/>
    <property type="evidence" value="ECO:0007669"/>
    <property type="project" value="TreeGrafter"/>
</dbReference>
<reference evidence="3 4" key="1">
    <citation type="submission" date="2016-10" db="EMBL/GenBank/DDBJ databases">
        <authorList>
            <person name="de Groot N.N."/>
        </authorList>
    </citation>
    <scope>NUCLEOTIDE SEQUENCE [LARGE SCALE GENOMIC DNA]</scope>
    <source>
        <strain evidence="3 4">Z108</strain>
    </source>
</reference>
<dbReference type="EMBL" id="FOQK01000042">
    <property type="protein sequence ID" value="SFI44967.1"/>
    <property type="molecule type" value="Genomic_DNA"/>
</dbReference>
<organism evidence="3 4">
    <name type="scientific">Selenomonas ruminantium</name>
    <dbReference type="NCBI Taxonomy" id="971"/>
    <lineage>
        <taxon>Bacteria</taxon>
        <taxon>Bacillati</taxon>
        <taxon>Bacillota</taxon>
        <taxon>Negativicutes</taxon>
        <taxon>Selenomonadales</taxon>
        <taxon>Selenomonadaceae</taxon>
        <taxon>Selenomonas</taxon>
    </lineage>
</organism>
<dbReference type="NCBIfam" id="NF005395">
    <property type="entry name" value="PRK06940.1"/>
    <property type="match status" value="1"/>
</dbReference>
<dbReference type="PANTHER" id="PTHR42760:SF115">
    <property type="entry name" value="3-OXOACYL-[ACYL-CARRIER-PROTEIN] REDUCTASE FABG"/>
    <property type="match status" value="1"/>
</dbReference>
<accession>A0A1I3IAV6</accession>
<dbReference type="SUPFAM" id="SSF51735">
    <property type="entry name" value="NAD(P)-binding Rossmann-fold domains"/>
    <property type="match status" value="1"/>
</dbReference>
<evidence type="ECO:0000313" key="4">
    <source>
        <dbReference type="Proteomes" id="UP000183639"/>
    </source>
</evidence>
<dbReference type="Gene3D" id="3.40.50.720">
    <property type="entry name" value="NAD(P)-binding Rossmann-like Domain"/>
    <property type="match status" value="1"/>
</dbReference>
<dbReference type="OrthoDB" id="9803333at2"/>
<dbReference type="Proteomes" id="UP000183639">
    <property type="component" value="Unassembled WGS sequence"/>
</dbReference>
<evidence type="ECO:0000313" key="3">
    <source>
        <dbReference type="EMBL" id="SFI44967.1"/>
    </source>
</evidence>
<dbReference type="AlphaFoldDB" id="A0A1I3IAV6"/>
<dbReference type="CDD" id="cd05233">
    <property type="entry name" value="SDR_c"/>
    <property type="match status" value="1"/>
</dbReference>
<proteinExistence type="inferred from homology"/>
<evidence type="ECO:0000256" key="1">
    <source>
        <dbReference type="ARBA" id="ARBA00006484"/>
    </source>
</evidence>
<dbReference type="Pfam" id="PF13561">
    <property type="entry name" value="adh_short_C2"/>
    <property type="match status" value="1"/>
</dbReference>
<protein>
    <submittedName>
        <fullName evidence="3">NAD(P)-dependent dehydrogenase, short-chain alcohol dehydrogenase family</fullName>
    </submittedName>
</protein>
<keyword evidence="2" id="KW-0560">Oxidoreductase</keyword>
<dbReference type="InterPro" id="IPR036291">
    <property type="entry name" value="NAD(P)-bd_dom_sf"/>
</dbReference>
<dbReference type="PANTHER" id="PTHR42760">
    <property type="entry name" value="SHORT-CHAIN DEHYDROGENASES/REDUCTASES FAMILY MEMBER"/>
    <property type="match status" value="1"/>
</dbReference>
<dbReference type="InterPro" id="IPR002347">
    <property type="entry name" value="SDR_fam"/>
</dbReference>
<dbReference type="RefSeq" id="WP_075445832.1">
    <property type="nucleotide sequence ID" value="NZ_FOQK01000042.1"/>
</dbReference>